<accession>A0ABQ3IBA5</accession>
<dbReference type="RefSeq" id="WP_189631259.1">
    <property type="nucleotide sequence ID" value="NZ_BNAG01000004.1"/>
</dbReference>
<evidence type="ECO:0000259" key="1">
    <source>
        <dbReference type="Pfam" id="PF10047"/>
    </source>
</evidence>
<protein>
    <recommendedName>
        <fullName evidence="1">DUF2281 domain-containing protein</fullName>
    </recommendedName>
</protein>
<dbReference type="InterPro" id="IPR018739">
    <property type="entry name" value="DUF2281"/>
</dbReference>
<dbReference type="Pfam" id="PF10047">
    <property type="entry name" value="DUF2281"/>
    <property type="match status" value="1"/>
</dbReference>
<dbReference type="EMBL" id="BNAG01000004">
    <property type="protein sequence ID" value="GHE72834.1"/>
    <property type="molecule type" value="Genomic_DNA"/>
</dbReference>
<reference evidence="3" key="1">
    <citation type="journal article" date="2019" name="Int. J. Syst. Evol. Microbiol.">
        <title>The Global Catalogue of Microorganisms (GCM) 10K type strain sequencing project: providing services to taxonomists for standard genome sequencing and annotation.</title>
        <authorList>
            <consortium name="The Broad Institute Genomics Platform"/>
            <consortium name="The Broad Institute Genome Sequencing Center for Infectious Disease"/>
            <person name="Wu L."/>
            <person name="Ma J."/>
        </authorList>
    </citation>
    <scope>NUCLEOTIDE SEQUENCE [LARGE SCALE GENOMIC DNA]</scope>
    <source>
        <strain evidence="3">CGMCC 1.15111</strain>
    </source>
</reference>
<evidence type="ECO:0000313" key="2">
    <source>
        <dbReference type="EMBL" id="GHE72834.1"/>
    </source>
</evidence>
<keyword evidence="3" id="KW-1185">Reference proteome</keyword>
<dbReference type="Proteomes" id="UP000658258">
    <property type="component" value="Unassembled WGS sequence"/>
</dbReference>
<proteinExistence type="predicted"/>
<name>A0ABQ3IBA5_9BACT</name>
<gene>
    <name evidence="2" type="ORF">GCM10011340_31620</name>
</gene>
<sequence length="68" mass="8021">MENLSLYTLINNLPAHVKQEVRDFVESLKKKTKKDEETPKNRQFGVLKGKISMSKDFDEPLTDFKKYM</sequence>
<feature type="domain" description="DUF2281" evidence="1">
    <location>
        <begin position="6"/>
        <end position="67"/>
    </location>
</feature>
<evidence type="ECO:0000313" key="3">
    <source>
        <dbReference type="Proteomes" id="UP000658258"/>
    </source>
</evidence>
<organism evidence="2 3">
    <name type="scientific">Roseivirga thermotolerans</name>
    <dbReference type="NCBI Taxonomy" id="1758176"/>
    <lineage>
        <taxon>Bacteria</taxon>
        <taxon>Pseudomonadati</taxon>
        <taxon>Bacteroidota</taxon>
        <taxon>Cytophagia</taxon>
        <taxon>Cytophagales</taxon>
        <taxon>Roseivirgaceae</taxon>
        <taxon>Roseivirga</taxon>
    </lineage>
</organism>
<comment type="caution">
    <text evidence="2">The sequence shown here is derived from an EMBL/GenBank/DDBJ whole genome shotgun (WGS) entry which is preliminary data.</text>
</comment>